<dbReference type="Pfam" id="PF00440">
    <property type="entry name" value="TetR_N"/>
    <property type="match status" value="1"/>
</dbReference>
<dbReference type="AlphaFoldDB" id="A0A1C4BHZ6"/>
<evidence type="ECO:0000256" key="1">
    <source>
        <dbReference type="ARBA" id="ARBA00023125"/>
    </source>
</evidence>
<dbReference type="OrthoDB" id="9780824at2"/>
<dbReference type="Proteomes" id="UP000199268">
    <property type="component" value="Unassembled WGS sequence"/>
</dbReference>
<dbReference type="InterPro" id="IPR009057">
    <property type="entry name" value="Homeodomain-like_sf"/>
</dbReference>
<feature type="DNA-binding region" description="H-T-H motif" evidence="2">
    <location>
        <begin position="42"/>
        <end position="61"/>
    </location>
</feature>
<evidence type="ECO:0000259" key="3">
    <source>
        <dbReference type="PROSITE" id="PS50977"/>
    </source>
</evidence>
<proteinExistence type="predicted"/>
<organism evidence="4 5">
    <name type="scientific">Weissella bombi</name>
    <dbReference type="NCBI Taxonomy" id="1505725"/>
    <lineage>
        <taxon>Bacteria</taxon>
        <taxon>Bacillati</taxon>
        <taxon>Bacillota</taxon>
        <taxon>Bacilli</taxon>
        <taxon>Lactobacillales</taxon>
        <taxon>Lactobacillaceae</taxon>
        <taxon>Weissella</taxon>
    </lineage>
</organism>
<keyword evidence="1 2" id="KW-0238">DNA-binding</keyword>
<evidence type="ECO:0000256" key="2">
    <source>
        <dbReference type="PROSITE-ProRule" id="PRU00335"/>
    </source>
</evidence>
<dbReference type="RefSeq" id="WP_092463332.1">
    <property type="nucleotide sequence ID" value="NZ_BJEE01000003.1"/>
</dbReference>
<dbReference type="STRING" id="1505725.GA0061074_11140"/>
<dbReference type="InterPro" id="IPR050624">
    <property type="entry name" value="HTH-type_Tx_Regulator"/>
</dbReference>
<dbReference type="PANTHER" id="PTHR43479:SF11">
    <property type="entry name" value="ACREF_ENVCD OPERON REPRESSOR-RELATED"/>
    <property type="match status" value="1"/>
</dbReference>
<protein>
    <submittedName>
        <fullName evidence="4">Transcriptional regulator, TetR family</fullName>
    </submittedName>
</protein>
<dbReference type="PANTHER" id="PTHR43479">
    <property type="entry name" value="ACREF/ENVCD OPERON REPRESSOR-RELATED"/>
    <property type="match status" value="1"/>
</dbReference>
<evidence type="ECO:0000313" key="4">
    <source>
        <dbReference type="EMBL" id="SCC06348.1"/>
    </source>
</evidence>
<feature type="domain" description="HTH tetR-type" evidence="3">
    <location>
        <begin position="19"/>
        <end position="79"/>
    </location>
</feature>
<sequence length="214" mass="24274">MTDVAGKNFDEWLANADMPNGKREILKATVKLFAEKGYQGTSTAMIAREAGMSEAAIFKHFKTKKILLHAILQPLVQQLLPNFGEQFVNQVKEHATTIDDLIAYVVHDRYYFLVNNYQVGIILLNQVLVDTDFCDELKQMLLPKLVPGFEQIQQLLDTTENVDSKLVPSDIGKLVIGQFMTHFIGQYKLKLPPEDPEVVINKITTITQRAIRKN</sequence>
<dbReference type="PROSITE" id="PS50977">
    <property type="entry name" value="HTH_TETR_2"/>
    <property type="match status" value="1"/>
</dbReference>
<accession>A0A1C4BHZ6</accession>
<gene>
    <name evidence="4" type="ORF">GA0061074_11140</name>
</gene>
<dbReference type="GO" id="GO:0003677">
    <property type="term" value="F:DNA binding"/>
    <property type="evidence" value="ECO:0007669"/>
    <property type="project" value="UniProtKB-UniRule"/>
</dbReference>
<keyword evidence="5" id="KW-1185">Reference proteome</keyword>
<dbReference type="PRINTS" id="PR00455">
    <property type="entry name" value="HTHTETR"/>
</dbReference>
<name>A0A1C4BHZ6_9LACO</name>
<evidence type="ECO:0000313" key="5">
    <source>
        <dbReference type="Proteomes" id="UP000199268"/>
    </source>
</evidence>
<dbReference type="InterPro" id="IPR001647">
    <property type="entry name" value="HTH_TetR"/>
</dbReference>
<dbReference type="Gene3D" id="1.10.357.10">
    <property type="entry name" value="Tetracycline Repressor, domain 2"/>
    <property type="match status" value="1"/>
</dbReference>
<dbReference type="SUPFAM" id="SSF46689">
    <property type="entry name" value="Homeodomain-like"/>
    <property type="match status" value="1"/>
</dbReference>
<reference evidence="5" key="1">
    <citation type="submission" date="2016-08" db="EMBL/GenBank/DDBJ databases">
        <authorList>
            <person name="Varghese N."/>
            <person name="Submissions Spin"/>
        </authorList>
    </citation>
    <scope>NUCLEOTIDE SEQUENCE [LARGE SCALE GENOMIC DNA]</scope>
    <source>
        <strain evidence="5">R-53094</strain>
    </source>
</reference>
<dbReference type="EMBL" id="FMAO01000011">
    <property type="protein sequence ID" value="SCC06348.1"/>
    <property type="molecule type" value="Genomic_DNA"/>
</dbReference>